<evidence type="ECO:0000313" key="2">
    <source>
        <dbReference type="EMBL" id="MBF5051600.1"/>
    </source>
</evidence>
<feature type="transmembrane region" description="Helical" evidence="1">
    <location>
        <begin position="375"/>
        <end position="396"/>
    </location>
</feature>
<reference evidence="2 3" key="1">
    <citation type="submission" date="2012-09" db="EMBL/GenBank/DDBJ databases">
        <title>Genome Sequence of alkane-degrading Bacterium Alcanivorax venustensis ISO4.</title>
        <authorList>
            <person name="Lai Q."/>
            <person name="Shao Z."/>
        </authorList>
    </citation>
    <scope>NUCLEOTIDE SEQUENCE [LARGE SCALE GENOMIC DNA]</scope>
    <source>
        <strain evidence="2 3">ISO4</strain>
    </source>
</reference>
<name>A0ABS0ABU5_9GAMM</name>
<keyword evidence="1" id="KW-0472">Membrane</keyword>
<feature type="transmembrane region" description="Helical" evidence="1">
    <location>
        <begin position="135"/>
        <end position="157"/>
    </location>
</feature>
<sequence length="521" mass="56578">MRVDTMKRQIDLHAWVGIVSGLALFVAFFAGAVNMFHHELHHWQEPWETAEAGDANMQALLDTVIARNPEAGNWLFLIPGDEPAAIWQERVDGEAVWHTEHASDFNDAGEAVERPHSELAGFINELHFQLGIPTVGLYLMGVISVLYGAALIGGLVIHWPKMKKEFFALKHQGNLRRYWKNLHNLVGVISFPFHLIFAVTGAAMGCFALLTLTLGALVFGPQFQGAATEAMEAWPTPEASGNAAAMAPVDQYLATAREQLPDMEVGWIELQQYGDENGVVDVGGSVPGNVAHHAHVVMRADNAELLTVSAPGARPFNHFLLSPVYSLHFGDYGGLFVRLLYFVLGLLGCLLFVSGNIMWSERRTDRQGPSRAAAIMLRLTLGVTFGVMAGIAASFMANKLAMYSPWPGTTAVAEKAAFVATLLVAVLSAFRFPPLTTARVWLPLCAVLYVLVPVLQGAIEGFASWLDPDRLLVNGSLLAIAASLFLVDRLRVRRLRQAGPHPLWVSGVRRGAAGPAEAGVA</sequence>
<feature type="transmembrane region" description="Helical" evidence="1">
    <location>
        <begin position="185"/>
        <end position="210"/>
    </location>
</feature>
<feature type="transmembrane region" description="Helical" evidence="1">
    <location>
        <begin position="416"/>
        <end position="433"/>
    </location>
</feature>
<dbReference type="RefSeq" id="WP_194854845.1">
    <property type="nucleotide sequence ID" value="NZ_ARXR01000001.1"/>
</dbReference>
<feature type="transmembrane region" description="Helical" evidence="1">
    <location>
        <begin position="440"/>
        <end position="459"/>
    </location>
</feature>
<dbReference type="PANTHER" id="PTHR34219:SF9">
    <property type="entry name" value="IRON-REGULATED INNER MEMBRANE PROTEIN"/>
    <property type="match status" value="1"/>
</dbReference>
<feature type="transmembrane region" description="Helical" evidence="1">
    <location>
        <begin position="12"/>
        <end position="33"/>
    </location>
</feature>
<comment type="caution">
    <text evidence="2">The sequence shown here is derived from an EMBL/GenBank/DDBJ whole genome shotgun (WGS) entry which is preliminary data.</text>
</comment>
<proteinExistence type="predicted"/>
<evidence type="ECO:0008006" key="4">
    <source>
        <dbReference type="Google" id="ProtNLM"/>
    </source>
</evidence>
<dbReference type="InterPro" id="IPR005625">
    <property type="entry name" value="PepSY-ass_TM"/>
</dbReference>
<dbReference type="PANTHER" id="PTHR34219">
    <property type="entry name" value="IRON-REGULATED INNER MEMBRANE PROTEIN-RELATED"/>
    <property type="match status" value="1"/>
</dbReference>
<evidence type="ECO:0000313" key="3">
    <source>
        <dbReference type="Proteomes" id="UP000644441"/>
    </source>
</evidence>
<feature type="transmembrane region" description="Helical" evidence="1">
    <location>
        <begin position="471"/>
        <end position="487"/>
    </location>
</feature>
<keyword evidence="1" id="KW-1133">Transmembrane helix</keyword>
<dbReference type="Pfam" id="PF03929">
    <property type="entry name" value="PepSY_TM"/>
    <property type="match status" value="1"/>
</dbReference>
<accession>A0ABS0ABU5</accession>
<keyword evidence="3" id="KW-1185">Reference proteome</keyword>
<gene>
    <name evidence="2" type="ORF">ISO4_00202</name>
</gene>
<dbReference type="EMBL" id="ARXR01000001">
    <property type="protein sequence ID" value="MBF5051600.1"/>
    <property type="molecule type" value="Genomic_DNA"/>
</dbReference>
<dbReference type="Proteomes" id="UP000644441">
    <property type="component" value="Unassembled WGS sequence"/>
</dbReference>
<evidence type="ECO:0000256" key="1">
    <source>
        <dbReference type="SAM" id="Phobius"/>
    </source>
</evidence>
<organism evidence="2 3">
    <name type="scientific">Alloalcanivorax venustensis ISO4</name>
    <dbReference type="NCBI Taxonomy" id="1177184"/>
    <lineage>
        <taxon>Bacteria</taxon>
        <taxon>Pseudomonadati</taxon>
        <taxon>Pseudomonadota</taxon>
        <taxon>Gammaproteobacteria</taxon>
        <taxon>Oceanospirillales</taxon>
        <taxon>Alcanivoracaceae</taxon>
        <taxon>Alloalcanivorax</taxon>
    </lineage>
</organism>
<protein>
    <recommendedName>
        <fullName evidence="4">PepSY domain-containing protein</fullName>
    </recommendedName>
</protein>
<feature type="transmembrane region" description="Helical" evidence="1">
    <location>
        <begin position="335"/>
        <end position="354"/>
    </location>
</feature>
<keyword evidence="1" id="KW-0812">Transmembrane</keyword>